<sequence length="55" mass="6023">MSYVADTKARNEEAKLVREETSSNSRKPSNKGLLAFIVASAAVDDFEQRGRIHGA</sequence>
<feature type="region of interest" description="Disordered" evidence="1">
    <location>
        <begin position="1"/>
        <end position="29"/>
    </location>
</feature>
<feature type="compositionally biased region" description="Basic and acidic residues" evidence="1">
    <location>
        <begin position="7"/>
        <end position="21"/>
    </location>
</feature>
<organism evidence="2 3">
    <name type="scientific">Klebsiella grimontii</name>
    <dbReference type="NCBI Taxonomy" id="2058152"/>
    <lineage>
        <taxon>Bacteria</taxon>
        <taxon>Pseudomonadati</taxon>
        <taxon>Pseudomonadota</taxon>
        <taxon>Gammaproteobacteria</taxon>
        <taxon>Enterobacterales</taxon>
        <taxon>Enterobacteriaceae</taxon>
        <taxon>Klebsiella/Raoultella group</taxon>
        <taxon>Klebsiella</taxon>
    </lineage>
</organism>
<accession>A0A285B8X0</accession>
<protein>
    <submittedName>
        <fullName evidence="2">Uncharacterized protein</fullName>
    </submittedName>
</protein>
<proteinExistence type="predicted"/>
<dbReference type="Proteomes" id="UP000220639">
    <property type="component" value="Unassembled WGS sequence"/>
</dbReference>
<reference evidence="3" key="1">
    <citation type="submission" date="2017-08" db="EMBL/GenBank/DDBJ databases">
        <authorList>
            <person name="Brisse S."/>
        </authorList>
    </citation>
    <scope>NUCLEOTIDE SEQUENCE [LARGE SCALE GENOMIC DNA]</scope>
    <source>
        <strain evidence="3">06D021</strain>
    </source>
</reference>
<dbReference type="EMBL" id="FZTC01000033">
    <property type="protein sequence ID" value="SNU37451.1"/>
    <property type="molecule type" value="Genomic_DNA"/>
</dbReference>
<dbReference type="RefSeq" id="WP_159427097.1">
    <property type="nucleotide sequence ID" value="NZ_CBCSJA010000082.1"/>
</dbReference>
<dbReference type="AlphaFoldDB" id="A0A285B8X0"/>
<name>A0A285B8X0_9ENTR</name>
<evidence type="ECO:0000256" key="1">
    <source>
        <dbReference type="SAM" id="MobiDB-lite"/>
    </source>
</evidence>
<evidence type="ECO:0000313" key="3">
    <source>
        <dbReference type="Proteomes" id="UP000220639"/>
    </source>
</evidence>
<gene>
    <name evidence="2" type="ORF">KOSB73_390003</name>
</gene>
<evidence type="ECO:0000313" key="2">
    <source>
        <dbReference type="EMBL" id="SNU37451.1"/>
    </source>
</evidence>